<dbReference type="STRING" id="626887.J057_06276"/>
<accession>N6W453</accession>
<evidence type="ECO:0000256" key="1">
    <source>
        <dbReference type="ARBA" id="ARBA00004196"/>
    </source>
</evidence>
<evidence type="ECO:0000256" key="2">
    <source>
        <dbReference type="ARBA" id="ARBA00005695"/>
    </source>
</evidence>
<dbReference type="PANTHER" id="PTHR30290">
    <property type="entry name" value="PERIPLASMIC BINDING COMPONENT OF ABC TRANSPORTER"/>
    <property type="match status" value="1"/>
</dbReference>
<evidence type="ECO:0000259" key="7">
    <source>
        <dbReference type="Pfam" id="PF00496"/>
    </source>
</evidence>
<comment type="subcellular location">
    <subcellularLocation>
        <location evidence="1">Cell envelope</location>
    </subcellularLocation>
</comment>
<dbReference type="Gene3D" id="3.90.76.10">
    <property type="entry name" value="Dipeptide-binding Protein, Domain 1"/>
    <property type="match status" value="1"/>
</dbReference>
<reference evidence="8 9" key="1">
    <citation type="journal article" date="2013" name="Genome Announc.">
        <title>Genome Sequence of the Polycyclic Aromatic Hydrocarbon-Degrading Bacterium Strain Marinobacter nanhaiticus D15-8WT.</title>
        <authorList>
            <person name="Cui Z."/>
            <person name="Gao W."/>
            <person name="Li Q."/>
            <person name="Xu G."/>
            <person name="Zheng L."/>
        </authorList>
    </citation>
    <scope>NUCLEOTIDE SEQUENCE [LARGE SCALE GENOMIC DNA]</scope>
    <source>
        <strain evidence="8 9">D15-8W</strain>
    </source>
</reference>
<dbReference type="HOGENOM" id="CLU_017028_0_3_6"/>
<keyword evidence="5" id="KW-0571">Peptide transport</keyword>
<dbReference type="InterPro" id="IPR030678">
    <property type="entry name" value="Peptide/Ni-bd"/>
</dbReference>
<evidence type="ECO:0000313" key="9">
    <source>
        <dbReference type="Proteomes" id="UP000013165"/>
    </source>
</evidence>
<dbReference type="GO" id="GO:0043190">
    <property type="term" value="C:ATP-binding cassette (ABC) transporter complex"/>
    <property type="evidence" value="ECO:0007669"/>
    <property type="project" value="InterPro"/>
</dbReference>
<dbReference type="InterPro" id="IPR039424">
    <property type="entry name" value="SBP_5"/>
</dbReference>
<dbReference type="Gene3D" id="3.10.105.10">
    <property type="entry name" value="Dipeptide-binding Protein, Domain 3"/>
    <property type="match status" value="1"/>
</dbReference>
<keyword evidence="6" id="KW-0653">Protein transport</keyword>
<dbReference type="GO" id="GO:0015833">
    <property type="term" value="P:peptide transport"/>
    <property type="evidence" value="ECO:0007669"/>
    <property type="project" value="UniProtKB-KW"/>
</dbReference>
<evidence type="ECO:0000256" key="5">
    <source>
        <dbReference type="ARBA" id="ARBA00022856"/>
    </source>
</evidence>
<dbReference type="EMBL" id="APLQ01000011">
    <property type="protein sequence ID" value="ENO14934.2"/>
    <property type="molecule type" value="Genomic_DNA"/>
</dbReference>
<dbReference type="Proteomes" id="UP000013165">
    <property type="component" value="Unassembled WGS sequence"/>
</dbReference>
<keyword evidence="4" id="KW-0732">Signal</keyword>
<dbReference type="PIRSF" id="PIRSF002741">
    <property type="entry name" value="MppA"/>
    <property type="match status" value="1"/>
</dbReference>
<evidence type="ECO:0000256" key="6">
    <source>
        <dbReference type="ARBA" id="ARBA00022927"/>
    </source>
</evidence>
<feature type="domain" description="Solute-binding protein family 5" evidence="7">
    <location>
        <begin position="70"/>
        <end position="453"/>
    </location>
</feature>
<comment type="similarity">
    <text evidence="2">Belongs to the bacterial solute-binding protein 5 family.</text>
</comment>
<dbReference type="FunFam" id="3.10.105.10:FF:000001">
    <property type="entry name" value="Oligopeptide ABC transporter, oligopeptide-binding protein"/>
    <property type="match status" value="1"/>
</dbReference>
<dbReference type="SUPFAM" id="SSF53850">
    <property type="entry name" value="Periplasmic binding protein-like II"/>
    <property type="match status" value="1"/>
</dbReference>
<dbReference type="eggNOG" id="COG4166">
    <property type="taxonomic scope" value="Bacteria"/>
</dbReference>
<dbReference type="Pfam" id="PF00496">
    <property type="entry name" value="SBP_bac_5"/>
    <property type="match status" value="1"/>
</dbReference>
<dbReference type="PANTHER" id="PTHR30290:SF10">
    <property type="entry name" value="PERIPLASMIC OLIGOPEPTIDE-BINDING PROTEIN-RELATED"/>
    <property type="match status" value="1"/>
</dbReference>
<dbReference type="InterPro" id="IPR000914">
    <property type="entry name" value="SBP_5_dom"/>
</dbReference>
<dbReference type="CDD" id="cd08504">
    <property type="entry name" value="PBP2_OppA"/>
    <property type="match status" value="1"/>
</dbReference>
<comment type="caution">
    <text evidence="8">The sequence shown here is derived from an EMBL/GenBank/DDBJ whole genome shotgun (WGS) entry which is preliminary data.</text>
</comment>
<dbReference type="GO" id="GO:0030288">
    <property type="term" value="C:outer membrane-bounded periplasmic space"/>
    <property type="evidence" value="ECO:0007669"/>
    <property type="project" value="TreeGrafter"/>
</dbReference>
<gene>
    <name evidence="8" type="ORF">J057_06276</name>
</gene>
<evidence type="ECO:0000256" key="3">
    <source>
        <dbReference type="ARBA" id="ARBA00022448"/>
    </source>
</evidence>
<evidence type="ECO:0000313" key="8">
    <source>
        <dbReference type="EMBL" id="ENO14934.2"/>
    </source>
</evidence>
<sequence length="533" mass="59910">MALVLGVGASTVSAANVPEGVELAAQQEIVFNNQSEPATLDPQKIEGVPGSRVARQLFEGLVIQDEEGNILPGVAKSWEVNDDNTVFTFHLRDAKWSNGDPVTTSDFVYGWQRAVDPETASPYSWYIEMTTMKNAADIVKGNKPPTDLGVKAVDDHTLEVELDQPIPYFIRMLGHTTMVPAPREVVEEYGDAWTRPDHMVSNGAYRLTDWVVNERMVLKRNTSYWDNEDTVLDQVTILPVASENAELSRYKAGEIDLTGGSTPLAIEHYRQLKKDIPEQIHTTGQVGTYYYSFNNKRAPFDDVRVRKALSYAINREVVTDKITGQGEIPAYSFVPEITAGFSPEEPDWAKLSQQERVEKARELLEEAGYGPDHPLEVELLYNTSDNHKKIAIAIAAMWKQTLGVNVNLVNQEWKTYLATERAGNFDVARAGWVGDYNEASTMLDLLTTANGNNYPKYSNAEYDKLMSESKTIVDEQKRNDLYAKADAMLSRDMPVAPIYQYSTTRLVKPYVGGYPEANPEDIFYFKNMYITKH</sequence>
<keyword evidence="3" id="KW-0813">Transport</keyword>
<dbReference type="AlphaFoldDB" id="N6W453"/>
<protein>
    <submittedName>
        <fullName evidence="8">Oligopeptide ABC transporter substrate-binding protein OppA</fullName>
    </submittedName>
</protein>
<keyword evidence="9" id="KW-1185">Reference proteome</keyword>
<dbReference type="GO" id="GO:1904680">
    <property type="term" value="F:peptide transmembrane transporter activity"/>
    <property type="evidence" value="ECO:0007669"/>
    <property type="project" value="TreeGrafter"/>
</dbReference>
<name>N6W453_9GAMM</name>
<dbReference type="GO" id="GO:0015031">
    <property type="term" value="P:protein transport"/>
    <property type="evidence" value="ECO:0007669"/>
    <property type="project" value="UniProtKB-KW"/>
</dbReference>
<proteinExistence type="inferred from homology"/>
<dbReference type="PATRIC" id="fig|626887.3.peg.1253"/>
<dbReference type="Gene3D" id="3.40.190.10">
    <property type="entry name" value="Periplasmic binding protein-like II"/>
    <property type="match status" value="1"/>
</dbReference>
<organism evidence="8 9">
    <name type="scientific">Marinobacter nanhaiticus D15-8W</name>
    <dbReference type="NCBI Taxonomy" id="626887"/>
    <lineage>
        <taxon>Bacteria</taxon>
        <taxon>Pseudomonadati</taxon>
        <taxon>Pseudomonadota</taxon>
        <taxon>Gammaproteobacteria</taxon>
        <taxon>Pseudomonadales</taxon>
        <taxon>Marinobacteraceae</taxon>
        <taxon>Marinobacter</taxon>
    </lineage>
</organism>
<evidence type="ECO:0000256" key="4">
    <source>
        <dbReference type="ARBA" id="ARBA00022729"/>
    </source>
</evidence>
<dbReference type="FunFam" id="3.90.76.10:FF:000001">
    <property type="entry name" value="Oligopeptide ABC transporter substrate-binding protein"/>
    <property type="match status" value="1"/>
</dbReference>